<keyword evidence="5" id="KW-0479">Metal-binding</keyword>
<evidence type="ECO:0000259" key="10">
    <source>
        <dbReference type="Pfam" id="PF01431"/>
    </source>
</evidence>
<dbReference type="InterPro" id="IPR000718">
    <property type="entry name" value="Peptidase_M13"/>
</dbReference>
<feature type="domain" description="Peptidase M13 C-terminal" evidence="10">
    <location>
        <begin position="791"/>
        <end position="868"/>
    </location>
</feature>
<dbReference type="EMBL" id="LJIJ01001860">
    <property type="protein sequence ID" value="ODM90656.1"/>
    <property type="molecule type" value="Genomic_DNA"/>
</dbReference>
<keyword evidence="7" id="KW-0862">Zinc</keyword>
<dbReference type="SUPFAM" id="SSF55486">
    <property type="entry name" value="Metalloproteases ('zincins'), catalytic domain"/>
    <property type="match status" value="4"/>
</dbReference>
<evidence type="ECO:0000259" key="11">
    <source>
        <dbReference type="Pfam" id="PF05649"/>
    </source>
</evidence>
<evidence type="ECO:0000256" key="3">
    <source>
        <dbReference type="ARBA" id="ARBA00007357"/>
    </source>
</evidence>
<evidence type="ECO:0000256" key="6">
    <source>
        <dbReference type="ARBA" id="ARBA00022801"/>
    </source>
</evidence>
<comment type="subcellular location">
    <subcellularLocation>
        <location evidence="2">Cell membrane</location>
        <topology evidence="2">Single-pass type II membrane protein</topology>
    </subcellularLocation>
</comment>
<dbReference type="GO" id="GO:0046872">
    <property type="term" value="F:metal ion binding"/>
    <property type="evidence" value="ECO:0007669"/>
    <property type="project" value="UniProtKB-KW"/>
</dbReference>
<evidence type="ECO:0000256" key="5">
    <source>
        <dbReference type="ARBA" id="ARBA00022723"/>
    </source>
</evidence>
<comment type="similarity">
    <text evidence="3">Belongs to the peptidase M13 family.</text>
</comment>
<feature type="domain" description="Peptidase M13 C-terminal" evidence="10">
    <location>
        <begin position="1532"/>
        <end position="1607"/>
    </location>
</feature>
<evidence type="ECO:0000256" key="1">
    <source>
        <dbReference type="ARBA" id="ARBA00001947"/>
    </source>
</evidence>
<keyword evidence="9" id="KW-0472">Membrane</keyword>
<feature type="domain" description="Peptidase M13 N-terminal" evidence="11">
    <location>
        <begin position="887"/>
        <end position="1270"/>
    </location>
</feature>
<dbReference type="PROSITE" id="PS51885">
    <property type="entry name" value="NEPRILYSIN"/>
    <property type="match status" value="1"/>
</dbReference>
<dbReference type="InterPro" id="IPR042089">
    <property type="entry name" value="Peptidase_M13_dom_2"/>
</dbReference>
<comment type="cofactor">
    <cofactor evidence="1">
        <name>Zn(2+)</name>
        <dbReference type="ChEBI" id="CHEBI:29105"/>
    </cofactor>
</comment>
<keyword evidence="6" id="KW-0378">Hydrolase</keyword>
<gene>
    <name evidence="12" type="ORF">Ocin01_16026</name>
</gene>
<dbReference type="InterPro" id="IPR008753">
    <property type="entry name" value="Peptidase_M13_N"/>
</dbReference>
<evidence type="ECO:0000256" key="7">
    <source>
        <dbReference type="ARBA" id="ARBA00022833"/>
    </source>
</evidence>
<feature type="transmembrane region" description="Helical" evidence="9">
    <location>
        <begin position="160"/>
        <end position="182"/>
    </location>
</feature>
<dbReference type="Proteomes" id="UP000094527">
    <property type="component" value="Unassembled WGS sequence"/>
</dbReference>
<dbReference type="Gene3D" id="3.40.390.10">
    <property type="entry name" value="Collagenase (Catalytic Domain)"/>
    <property type="match status" value="4"/>
</dbReference>
<dbReference type="GO" id="GO:0016485">
    <property type="term" value="P:protein processing"/>
    <property type="evidence" value="ECO:0007669"/>
    <property type="project" value="TreeGrafter"/>
</dbReference>
<organism evidence="12 13">
    <name type="scientific">Orchesella cincta</name>
    <name type="common">Springtail</name>
    <name type="synonym">Podura cincta</name>
    <dbReference type="NCBI Taxonomy" id="48709"/>
    <lineage>
        <taxon>Eukaryota</taxon>
        <taxon>Metazoa</taxon>
        <taxon>Ecdysozoa</taxon>
        <taxon>Arthropoda</taxon>
        <taxon>Hexapoda</taxon>
        <taxon>Collembola</taxon>
        <taxon>Entomobryomorpha</taxon>
        <taxon>Entomobryoidea</taxon>
        <taxon>Orchesellidae</taxon>
        <taxon>Orchesellinae</taxon>
        <taxon>Orchesella</taxon>
    </lineage>
</organism>
<keyword evidence="13" id="KW-1185">Reference proteome</keyword>
<accession>A0A1D2MCC5</accession>
<comment type="caution">
    <text evidence="12">The sequence shown here is derived from an EMBL/GenBank/DDBJ whole genome shotgun (WGS) entry which is preliminary data.</text>
</comment>
<keyword evidence="9" id="KW-1133">Transmembrane helix</keyword>
<sequence>LTDFLLPTSTMFRDNGETVNGAENTPKVTPELPAPIDFRQDQNLQVDDETLRDIFPPRHHDNSLGSLQSFIMFRRGGSHESIENLTQIYKRHSLDAQSGEANLRRRHHAAKPFKRAGRNRYEFAGIAHSDLDIQISRPPLMYQMNILEWLWLQSTIGHRVILMLVGVLFTLFLLHLAFWIHLSLPADGDHHVCKTKPCRNLARRLSSSIDSKVNPCENFYAFACGTSGGISTAEEDKWYIGTDSNRISYNFDSSISLGTMLKKTEEFPDHLVLDMYKACLHEKARQSSGLGPFYDLLKKLNLYSFTNDSPLTTLDVVRAWQEFSLMGYLHPQFRNRHCEHSIHSPLWLSIVLQNCEGSNIAFDYNKLVARLYELTNPGKNASAASLYPDTKTDPRSDKHFLTYKFENLMNISAPVRISKIKIINTIKFYKDKNTYSAYCHIVRYLQWRVLNALALELTDEVRDIMININRHRYRGRIANCFHCLFTWLPFVAPDRFLNQVPDATISKQVENFNRMANQVQTAYKRMIQRVSFSGNKDNEKLSRAIVLARVRFEMVPPVLFSRINFPIYSQLFNGISLNEETHLENLLKMGQRIFQWKAGSNYTSIFYKIDDVYRTPVLIDKNQVQKYLQVENRTNVEKYRIYLPLGSIEPPFFNEGLFVADTSGLGLLFTGTLQERTVLSFAAAENNTREEIEYLTNDPGVQKVLKELNLDESESELRVGKILNEIKGFTFIKLGTLYFQSHTWKDSGKTWNNFYPFEKEGILKLLNIMLEQNRLHIVSTMVNEYLATHVHESKLRLQHLEQYDAKQLFYLTHANRLCEKVSVSELEHRYKFGPFLQSVTTNIAFSNLNDFGKAFNCPVGSPMNRQHKPCRNLARRLSSSIDSKVNPCQNFYAYACGTSGGISTAEEDKWYIGTDSNRISYNFDSSISLGTMLKKTEEFPDHLVLDMYKACLHEKARQSSGLGPFYDLLKRLNLYSFTHNTSLTTLDVIESMARILAHGLSSSAIVNVDYYINESSNYTDKRASYVITAETDVVNSASIHRYGYKLYYETVKAAFEHLTELKIGHADIETIAHDIVCLEAYLRDNLEPKKLAGVTKPCQINGGVIDANFNQPLIADFDLNLLVARLYELANPGLNASDASLYPNTKSDPRSDDFFLKNRFKHLMETSAPVRIMRYLQWRVLNALALELTDEVRDIMIDINRHRYRGRIANCIHCLFTWLPFVAPDRFLNQVPDATISKQVENFNRMANQVQTAYKSMIQRESFSEYMSADSAITKENVNLLRAMLLAQVSFEMVPPVLFSRDNFPIYSQLFDEISLNEEDHLENLLKMGQRIFQWKAGSNYTSIFYKIDDIYRTTVLIDKNQVQQNLQELTTSGGKKYRIYLPLGSVEPPFFNEGLFVADTSGLGLLFTGALQERTVFLFATKKKFGSDSKEVQYFINEPGVQKVLKEMNLTESMSKEQVRKLLVAIRNLTSRRLIALHNQTDTWVDSGKTWNNFNPETTEGTLKLLTIMLEQSRLHIVSTMVDEYLASNVHESKLRLPHLEHYDAKQLFYLTHVNRLCEKVSVSELEHRYNFGPLLQSITTNIAFSNLDDFGKTFNCSVGSPMNREIKVTYWSKA</sequence>
<keyword evidence="8" id="KW-0482">Metalloprotease</keyword>
<evidence type="ECO:0000313" key="12">
    <source>
        <dbReference type="EMBL" id="ODM90656.1"/>
    </source>
</evidence>
<proteinExistence type="inferred from homology"/>
<evidence type="ECO:0000313" key="13">
    <source>
        <dbReference type="Proteomes" id="UP000094527"/>
    </source>
</evidence>
<evidence type="ECO:0000256" key="9">
    <source>
        <dbReference type="SAM" id="Phobius"/>
    </source>
</evidence>
<dbReference type="Pfam" id="PF01431">
    <property type="entry name" value="Peptidase_M13"/>
    <property type="match status" value="2"/>
</dbReference>
<evidence type="ECO:0000256" key="4">
    <source>
        <dbReference type="ARBA" id="ARBA00022670"/>
    </source>
</evidence>
<dbReference type="OrthoDB" id="8383079at2759"/>
<keyword evidence="4" id="KW-0645">Protease</keyword>
<dbReference type="GO" id="GO:0005886">
    <property type="term" value="C:plasma membrane"/>
    <property type="evidence" value="ECO:0007669"/>
    <property type="project" value="UniProtKB-SubCell"/>
</dbReference>
<dbReference type="PANTHER" id="PTHR11733">
    <property type="entry name" value="ZINC METALLOPROTEASE FAMILY M13 NEPRILYSIN-RELATED"/>
    <property type="match status" value="1"/>
</dbReference>
<dbReference type="PANTHER" id="PTHR11733:SF241">
    <property type="entry name" value="GH26575P-RELATED"/>
    <property type="match status" value="1"/>
</dbReference>
<evidence type="ECO:0000256" key="2">
    <source>
        <dbReference type="ARBA" id="ARBA00004401"/>
    </source>
</evidence>
<dbReference type="InterPro" id="IPR018497">
    <property type="entry name" value="Peptidase_M13_C"/>
</dbReference>
<dbReference type="GO" id="GO:0004222">
    <property type="term" value="F:metalloendopeptidase activity"/>
    <property type="evidence" value="ECO:0007669"/>
    <property type="project" value="InterPro"/>
</dbReference>
<reference evidence="12 13" key="1">
    <citation type="journal article" date="2016" name="Genome Biol. Evol.">
        <title>Gene Family Evolution Reflects Adaptation to Soil Environmental Stressors in the Genome of the Collembolan Orchesella cincta.</title>
        <authorList>
            <person name="Faddeeva-Vakhrusheva A."/>
            <person name="Derks M.F."/>
            <person name="Anvar S.Y."/>
            <person name="Agamennone V."/>
            <person name="Suring W."/>
            <person name="Smit S."/>
            <person name="van Straalen N.M."/>
            <person name="Roelofs D."/>
        </authorList>
    </citation>
    <scope>NUCLEOTIDE SEQUENCE [LARGE SCALE GENOMIC DNA]</scope>
    <source>
        <tissue evidence="12">Mixed pool</tissue>
    </source>
</reference>
<keyword evidence="9" id="KW-0812">Transmembrane</keyword>
<protein>
    <submittedName>
        <fullName evidence="12">Neprilysin-21</fullName>
    </submittedName>
</protein>
<evidence type="ECO:0000256" key="8">
    <source>
        <dbReference type="ARBA" id="ARBA00023049"/>
    </source>
</evidence>
<dbReference type="Pfam" id="PF05649">
    <property type="entry name" value="Peptidase_M13_N"/>
    <property type="match status" value="1"/>
</dbReference>
<dbReference type="Gene3D" id="1.10.1380.10">
    <property type="entry name" value="Neutral endopeptidase , domain2"/>
    <property type="match status" value="1"/>
</dbReference>
<name>A0A1D2MCC5_ORCCI</name>
<feature type="non-terminal residue" evidence="12">
    <location>
        <position position="1"/>
    </location>
</feature>
<dbReference type="InterPro" id="IPR024079">
    <property type="entry name" value="MetalloPept_cat_dom_sf"/>
</dbReference>